<organism evidence="9 10">
    <name type="scientific">Acacia crassicarpa</name>
    <name type="common">northern wattle</name>
    <dbReference type="NCBI Taxonomy" id="499986"/>
    <lineage>
        <taxon>Eukaryota</taxon>
        <taxon>Viridiplantae</taxon>
        <taxon>Streptophyta</taxon>
        <taxon>Embryophyta</taxon>
        <taxon>Tracheophyta</taxon>
        <taxon>Spermatophyta</taxon>
        <taxon>Magnoliopsida</taxon>
        <taxon>eudicotyledons</taxon>
        <taxon>Gunneridae</taxon>
        <taxon>Pentapetalae</taxon>
        <taxon>rosids</taxon>
        <taxon>fabids</taxon>
        <taxon>Fabales</taxon>
        <taxon>Fabaceae</taxon>
        <taxon>Caesalpinioideae</taxon>
        <taxon>mimosoid clade</taxon>
        <taxon>Acacieae</taxon>
        <taxon>Acacia</taxon>
    </lineage>
</organism>
<keyword evidence="2 7" id="KW-0479">Metal-binding</keyword>
<feature type="binding site" evidence="7">
    <location>
        <position position="11"/>
    </location>
    <ligand>
        <name>Mg(2+)</name>
        <dbReference type="ChEBI" id="CHEBI:18420"/>
    </ligand>
</feature>
<evidence type="ECO:0000256" key="2">
    <source>
        <dbReference type="ARBA" id="ARBA00022723"/>
    </source>
</evidence>
<evidence type="ECO:0000256" key="3">
    <source>
        <dbReference type="ARBA" id="ARBA00022801"/>
    </source>
</evidence>
<comment type="caution">
    <text evidence="9">The sequence shown here is derived from an EMBL/GenBank/DDBJ whole genome shotgun (WGS) entry which is preliminary data.</text>
</comment>
<name>A0AAE1MJ78_9FABA</name>
<feature type="binding site" evidence="6">
    <location>
        <position position="95"/>
    </location>
    <ligand>
        <name>substrate</name>
    </ligand>
</feature>
<keyword evidence="4 7" id="KW-0460">Magnesium</keyword>
<keyword evidence="10" id="KW-1185">Reference proteome</keyword>
<dbReference type="AlphaFoldDB" id="A0AAE1MJ78"/>
<evidence type="ECO:0000256" key="4">
    <source>
        <dbReference type="ARBA" id="ARBA00022842"/>
    </source>
</evidence>
<dbReference type="InterPro" id="IPR023214">
    <property type="entry name" value="HAD_sf"/>
</dbReference>
<dbReference type="PIRSF" id="PIRSF031051">
    <property type="entry name" value="PyrdxlP_Pase_PHOSPHO2"/>
    <property type="match status" value="1"/>
</dbReference>
<dbReference type="InterPro" id="IPR006384">
    <property type="entry name" value="HAD_hydro_PyrdxlP_Pase-like"/>
</dbReference>
<feature type="binding site" evidence="7">
    <location>
        <position position="9"/>
    </location>
    <ligand>
        <name>Mg(2+)</name>
        <dbReference type="ChEBI" id="CHEBI:18420"/>
    </ligand>
</feature>
<dbReference type="Proteomes" id="UP001293593">
    <property type="component" value="Unassembled WGS sequence"/>
</dbReference>
<dbReference type="NCBIfam" id="TIGR01489">
    <property type="entry name" value="DKMTPPase-SF"/>
    <property type="match status" value="1"/>
</dbReference>
<evidence type="ECO:0000256" key="1">
    <source>
        <dbReference type="ARBA" id="ARBA00001946"/>
    </source>
</evidence>
<dbReference type="PANTHER" id="PTHR20889:SF17">
    <property type="entry name" value="2,3-DIKETO-5-METHYLTHIO-1-PHOSPHOPENTANE PHOSPHATASE"/>
    <property type="match status" value="1"/>
</dbReference>
<evidence type="ECO:0000256" key="8">
    <source>
        <dbReference type="SAM" id="MobiDB-lite"/>
    </source>
</evidence>
<evidence type="ECO:0000256" key="5">
    <source>
        <dbReference type="PIRSR" id="PIRSR031051-1"/>
    </source>
</evidence>
<feature type="active site" description="Proton donor" evidence="5">
    <location>
        <position position="11"/>
    </location>
</feature>
<dbReference type="Gene3D" id="3.40.50.1000">
    <property type="entry name" value="HAD superfamily/HAD-like"/>
    <property type="match status" value="1"/>
</dbReference>
<dbReference type="InterPro" id="IPR016965">
    <property type="entry name" value="Pase_PHOSPHO-typ"/>
</dbReference>
<feature type="region of interest" description="Disordered" evidence="8">
    <location>
        <begin position="267"/>
        <end position="288"/>
    </location>
</feature>
<feature type="binding site" evidence="7">
    <location>
        <position position="178"/>
    </location>
    <ligand>
        <name>Mg(2+)</name>
        <dbReference type="ChEBI" id="CHEBI:18420"/>
    </ligand>
</feature>
<sequence length="288" mass="32576">MAGIVVIFDFDSTIIECDSDNWVLDHYGLTEKFYQQLQNTPWNPLMDQTMKELHSQGKSMEEIVQVLKRTPMHPHIVPAIEAAYSLGCDLKIVSDANIFFINTILKHHGVRDRFSEIITNPSFIDEQGRLRIFPYHDYLQSSHGCNLCPPNMCKGKIIERIQKCIAEEGNKKIIYLGDGSGDFCPSLKLKDTDSLMPRKNFALSDLVSKNSNRVKAEVHDWTDGEELRQVLLRIINTHQEEANKSSSEEDSSTPIMAVDCKMVGPITPIDAPKNLPRQAIPVPPLTSR</sequence>
<dbReference type="EMBL" id="JAWXYG010000007">
    <property type="protein sequence ID" value="KAK4267339.1"/>
    <property type="molecule type" value="Genomic_DNA"/>
</dbReference>
<gene>
    <name evidence="9" type="ORF">QN277_024131</name>
</gene>
<dbReference type="InterPro" id="IPR036412">
    <property type="entry name" value="HAD-like_sf"/>
</dbReference>
<dbReference type="Pfam" id="PF06888">
    <property type="entry name" value="Put_Phosphatase"/>
    <property type="match status" value="1"/>
</dbReference>
<evidence type="ECO:0000313" key="9">
    <source>
        <dbReference type="EMBL" id="KAK4267339.1"/>
    </source>
</evidence>
<dbReference type="NCBIfam" id="TIGR01488">
    <property type="entry name" value="HAD-SF-IB"/>
    <property type="match status" value="1"/>
</dbReference>
<evidence type="ECO:0000256" key="7">
    <source>
        <dbReference type="PIRSR" id="PIRSR031051-3"/>
    </source>
</evidence>
<dbReference type="GO" id="GO:0046872">
    <property type="term" value="F:metal ion binding"/>
    <property type="evidence" value="ECO:0007669"/>
    <property type="project" value="UniProtKB-KW"/>
</dbReference>
<evidence type="ECO:0000256" key="6">
    <source>
        <dbReference type="PIRSR" id="PIRSR031051-2"/>
    </source>
</evidence>
<reference evidence="9" key="1">
    <citation type="submission" date="2023-10" db="EMBL/GenBank/DDBJ databases">
        <title>Chromosome-level genome of the transformable northern wattle, Acacia crassicarpa.</title>
        <authorList>
            <person name="Massaro I."/>
            <person name="Sinha N.R."/>
            <person name="Poethig S."/>
            <person name="Leichty A.R."/>
        </authorList>
    </citation>
    <scope>NUCLEOTIDE SEQUENCE</scope>
    <source>
        <strain evidence="9">Acra3RX</strain>
        <tissue evidence="9">Leaf</tissue>
    </source>
</reference>
<accession>A0AAE1MJ78</accession>
<dbReference type="PANTHER" id="PTHR20889">
    <property type="entry name" value="PHOSPHATASE, ORPHAN 1, 2"/>
    <property type="match status" value="1"/>
</dbReference>
<feature type="binding site" evidence="6">
    <location>
        <position position="20"/>
    </location>
    <ligand>
        <name>substrate</name>
    </ligand>
</feature>
<protein>
    <submittedName>
        <fullName evidence="9">Uncharacterized protein</fullName>
    </submittedName>
</protein>
<proteinExistence type="predicted"/>
<dbReference type="SUPFAM" id="SSF56784">
    <property type="entry name" value="HAD-like"/>
    <property type="match status" value="1"/>
</dbReference>
<keyword evidence="3" id="KW-0378">Hydrolase</keyword>
<feature type="active site" description="Nucleophile" evidence="5">
    <location>
        <position position="9"/>
    </location>
</feature>
<dbReference type="GO" id="GO:0016791">
    <property type="term" value="F:phosphatase activity"/>
    <property type="evidence" value="ECO:0007669"/>
    <property type="project" value="InterPro"/>
</dbReference>
<comment type="cofactor">
    <cofactor evidence="1 7">
        <name>Mg(2+)</name>
        <dbReference type="ChEBI" id="CHEBI:18420"/>
    </cofactor>
</comment>
<evidence type="ECO:0000313" key="10">
    <source>
        <dbReference type="Proteomes" id="UP001293593"/>
    </source>
</evidence>